<organism evidence="5 6">
    <name type="scientific">Myxococcus xanthus</name>
    <dbReference type="NCBI Taxonomy" id="34"/>
    <lineage>
        <taxon>Bacteria</taxon>
        <taxon>Pseudomonadati</taxon>
        <taxon>Myxococcota</taxon>
        <taxon>Myxococcia</taxon>
        <taxon>Myxococcales</taxon>
        <taxon>Cystobacterineae</taxon>
        <taxon>Myxococcaceae</taxon>
        <taxon>Myxococcus</taxon>
    </lineage>
</organism>
<dbReference type="Proteomes" id="UP000320179">
    <property type="component" value="Chromosome"/>
</dbReference>
<dbReference type="InterPro" id="IPR040170">
    <property type="entry name" value="Cytosol_ACT"/>
</dbReference>
<dbReference type="InterPro" id="IPR006683">
    <property type="entry name" value="Thioestr_dom"/>
</dbReference>
<gene>
    <name evidence="5" type="ORF">BHS09_19700</name>
</gene>
<dbReference type="GO" id="GO:0052816">
    <property type="term" value="F:long-chain fatty acyl-CoA hydrolase activity"/>
    <property type="evidence" value="ECO:0007669"/>
    <property type="project" value="TreeGrafter"/>
</dbReference>
<dbReference type="GO" id="GO:0005829">
    <property type="term" value="C:cytosol"/>
    <property type="evidence" value="ECO:0007669"/>
    <property type="project" value="TreeGrafter"/>
</dbReference>
<evidence type="ECO:0000256" key="3">
    <source>
        <dbReference type="PROSITE-ProRule" id="PRU01106"/>
    </source>
</evidence>
<evidence type="ECO:0000256" key="1">
    <source>
        <dbReference type="ARBA" id="ARBA00010458"/>
    </source>
</evidence>
<dbReference type="GO" id="GO:0009062">
    <property type="term" value="P:fatty acid catabolic process"/>
    <property type="evidence" value="ECO:0007669"/>
    <property type="project" value="TreeGrafter"/>
</dbReference>
<keyword evidence="2 3" id="KW-0378">Hydrolase</keyword>
<evidence type="ECO:0000256" key="2">
    <source>
        <dbReference type="ARBA" id="ARBA00022801"/>
    </source>
</evidence>
<feature type="domain" description="HotDog ACOT-type" evidence="4">
    <location>
        <begin position="7"/>
        <end position="119"/>
    </location>
</feature>
<dbReference type="SUPFAM" id="SSF54637">
    <property type="entry name" value="Thioesterase/thiol ester dehydrase-isomerase"/>
    <property type="match status" value="1"/>
</dbReference>
<proteinExistence type="inferred from homology"/>
<dbReference type="CDD" id="cd03442">
    <property type="entry name" value="BFIT_BACH"/>
    <property type="match status" value="1"/>
</dbReference>
<dbReference type="InterPro" id="IPR033120">
    <property type="entry name" value="HOTDOG_ACOT"/>
</dbReference>
<dbReference type="GO" id="GO:0006637">
    <property type="term" value="P:acyl-CoA metabolic process"/>
    <property type="evidence" value="ECO:0007669"/>
    <property type="project" value="TreeGrafter"/>
</dbReference>
<dbReference type="AlphaFoldDB" id="A0AAE6KT61"/>
<evidence type="ECO:0000313" key="5">
    <source>
        <dbReference type="EMBL" id="QDE69023.1"/>
    </source>
</evidence>
<accession>A0AAE6KT61</accession>
<dbReference type="InterPro" id="IPR029069">
    <property type="entry name" value="HotDog_dom_sf"/>
</dbReference>
<dbReference type="Pfam" id="PF03061">
    <property type="entry name" value="4HBT"/>
    <property type="match status" value="1"/>
</dbReference>
<dbReference type="PROSITE" id="PS51770">
    <property type="entry name" value="HOTDOG_ACOT"/>
    <property type="match status" value="1"/>
</dbReference>
<dbReference type="PANTHER" id="PTHR11049">
    <property type="entry name" value="ACYL COENZYME A THIOESTER HYDROLASE"/>
    <property type="match status" value="1"/>
</dbReference>
<dbReference type="Gene3D" id="3.10.129.10">
    <property type="entry name" value="Hotdog Thioesterase"/>
    <property type="match status" value="1"/>
</dbReference>
<comment type="similarity">
    <text evidence="1">Belongs to the acyl coenzyme A hydrolase family.</text>
</comment>
<reference evidence="5 6" key="1">
    <citation type="journal article" date="2019" name="Science">
        <title>Social genes are selection hotspots in kin groups of a soil microbe.</title>
        <authorList>
            <person name="Wielgoss S."/>
            <person name="Wolfensberger R."/>
            <person name="Sun L."/>
            <person name="Fiegna F."/>
            <person name="Velicer G.J."/>
        </authorList>
    </citation>
    <scope>NUCLEOTIDE SEQUENCE [LARGE SCALE GENOMIC DNA]</scope>
    <source>
        <strain evidence="5 6">MC3.5.9c15</strain>
    </source>
</reference>
<dbReference type="EMBL" id="CP017174">
    <property type="protein sequence ID" value="QDE69023.1"/>
    <property type="molecule type" value="Genomic_DNA"/>
</dbReference>
<name>A0AAE6KT61_MYXXA</name>
<evidence type="ECO:0000313" key="6">
    <source>
        <dbReference type="Proteomes" id="UP000320179"/>
    </source>
</evidence>
<dbReference type="PANTHER" id="PTHR11049:SF24">
    <property type="entry name" value="CYTOSOLIC ACYL COENZYME A THIOESTER HYDROLASE"/>
    <property type="match status" value="1"/>
</dbReference>
<evidence type="ECO:0000259" key="4">
    <source>
        <dbReference type="PROSITE" id="PS51770"/>
    </source>
</evidence>
<protein>
    <submittedName>
        <fullName evidence="5">Acyl-CoA thioesterase</fullName>
    </submittedName>
</protein>
<sequence>MPSLPSSATETRMVDMVFPDQATHYGVLFGGQALRMMDMSAFITASRYTRPNVVTASSERVDFHIPVRQGQLVELVGRVVSTGRTSLTVEVEMFAEELLTGARALCTRGRFIMVALDEHHKSTPVPPLAPEPT</sequence>